<evidence type="ECO:0000313" key="2">
    <source>
        <dbReference type="Proteomes" id="UP000631114"/>
    </source>
</evidence>
<accession>A0A835HIH3</accession>
<sequence length="89" mass="10194">MHPSSYPGDGCHPSSKVRYGENKCVCFVNAAAEMNRKPGQVVVLVLCHTRELAYQPMEIYVDDEAKLTFTRACIVYMRLKIYILMFMLT</sequence>
<gene>
    <name evidence="1" type="ORF">IFM89_005065</name>
</gene>
<evidence type="ECO:0000313" key="1">
    <source>
        <dbReference type="EMBL" id="KAF9600241.1"/>
    </source>
</evidence>
<dbReference type="EMBL" id="JADFTS010000006">
    <property type="protein sequence ID" value="KAF9600241.1"/>
    <property type="molecule type" value="Genomic_DNA"/>
</dbReference>
<feature type="non-terminal residue" evidence="1">
    <location>
        <position position="1"/>
    </location>
</feature>
<name>A0A835HIH3_9MAGN</name>
<comment type="caution">
    <text evidence="1">The sequence shown here is derived from an EMBL/GenBank/DDBJ whole genome shotgun (WGS) entry which is preliminary data.</text>
</comment>
<reference evidence="1 2" key="1">
    <citation type="submission" date="2020-10" db="EMBL/GenBank/DDBJ databases">
        <title>The Coptis chinensis genome and diversification of protoberbering-type alkaloids.</title>
        <authorList>
            <person name="Wang B."/>
            <person name="Shu S."/>
            <person name="Song C."/>
            <person name="Liu Y."/>
        </authorList>
    </citation>
    <scope>NUCLEOTIDE SEQUENCE [LARGE SCALE GENOMIC DNA]</scope>
    <source>
        <strain evidence="1">HL-2020</strain>
        <tissue evidence="1">Leaf</tissue>
    </source>
</reference>
<proteinExistence type="predicted"/>
<protein>
    <submittedName>
        <fullName evidence="1">Uncharacterized protein</fullName>
    </submittedName>
</protein>
<dbReference type="AlphaFoldDB" id="A0A835HIH3"/>
<dbReference type="Proteomes" id="UP000631114">
    <property type="component" value="Unassembled WGS sequence"/>
</dbReference>
<keyword evidence="2" id="KW-1185">Reference proteome</keyword>
<organism evidence="1 2">
    <name type="scientific">Coptis chinensis</name>
    <dbReference type="NCBI Taxonomy" id="261450"/>
    <lineage>
        <taxon>Eukaryota</taxon>
        <taxon>Viridiplantae</taxon>
        <taxon>Streptophyta</taxon>
        <taxon>Embryophyta</taxon>
        <taxon>Tracheophyta</taxon>
        <taxon>Spermatophyta</taxon>
        <taxon>Magnoliopsida</taxon>
        <taxon>Ranunculales</taxon>
        <taxon>Ranunculaceae</taxon>
        <taxon>Coptidoideae</taxon>
        <taxon>Coptis</taxon>
    </lineage>
</organism>